<dbReference type="HOGENOM" id="CLU_2439928_0_0_0"/>
<dbReference type="STRING" id="649638.Trad_1687"/>
<dbReference type="AlphaFoldDB" id="D7CQ21"/>
<reference evidence="1 2" key="2">
    <citation type="journal article" date="2011" name="Stand. Genomic Sci.">
        <title>Complete genome sequence of Truepera radiovictrix type strain (RQ-24).</title>
        <authorList>
            <person name="Ivanova N."/>
            <person name="Rohde C."/>
            <person name="Munk C."/>
            <person name="Nolan M."/>
            <person name="Lucas S."/>
            <person name="Del Rio T.G."/>
            <person name="Tice H."/>
            <person name="Deshpande S."/>
            <person name="Cheng J.F."/>
            <person name="Tapia R."/>
            <person name="Han C."/>
            <person name="Goodwin L."/>
            <person name="Pitluck S."/>
            <person name="Liolios K."/>
            <person name="Mavromatis K."/>
            <person name="Mikhailova N."/>
            <person name="Pati A."/>
            <person name="Chen A."/>
            <person name="Palaniappan K."/>
            <person name="Land M."/>
            <person name="Hauser L."/>
            <person name="Chang Y.J."/>
            <person name="Jeffries C.D."/>
            <person name="Brambilla E."/>
            <person name="Rohde M."/>
            <person name="Goker M."/>
            <person name="Tindall B.J."/>
            <person name="Woyke T."/>
            <person name="Bristow J."/>
            <person name="Eisen J.A."/>
            <person name="Markowitz V."/>
            <person name="Hugenholtz P."/>
            <person name="Kyrpides N.C."/>
            <person name="Klenk H.P."/>
            <person name="Lapidus A."/>
        </authorList>
    </citation>
    <scope>NUCLEOTIDE SEQUENCE [LARGE SCALE GENOMIC DNA]</scope>
    <source>
        <strain evidence="2">DSM 17093 / CIP 108686 / LMG 22925 / RQ-24</strain>
    </source>
</reference>
<keyword evidence="2" id="KW-1185">Reference proteome</keyword>
<evidence type="ECO:0000313" key="1">
    <source>
        <dbReference type="EMBL" id="ADI14805.1"/>
    </source>
</evidence>
<gene>
    <name evidence="1" type="ordered locus">Trad_1687</name>
</gene>
<name>D7CQ21_TRURR</name>
<sequence>MTTEQITLFVSRLLRNEVSRAELGALSPDELTAINLHLYRIRHDPTRHHSFAGPVTFGSIGVAHPPGREGTASAEPRAPRRTFSEAEILAELGVPS</sequence>
<evidence type="ECO:0000313" key="2">
    <source>
        <dbReference type="Proteomes" id="UP000000379"/>
    </source>
</evidence>
<dbReference type="Proteomes" id="UP000000379">
    <property type="component" value="Chromosome"/>
</dbReference>
<dbReference type="EMBL" id="CP002049">
    <property type="protein sequence ID" value="ADI14805.1"/>
    <property type="molecule type" value="Genomic_DNA"/>
</dbReference>
<protein>
    <submittedName>
        <fullName evidence="1">Uncharacterized protein</fullName>
    </submittedName>
</protein>
<accession>D7CQ21</accession>
<proteinExistence type="predicted"/>
<organism evidence="1 2">
    <name type="scientific">Truepera radiovictrix (strain DSM 17093 / CIP 108686 / LMG 22925 / RQ-24)</name>
    <dbReference type="NCBI Taxonomy" id="649638"/>
    <lineage>
        <taxon>Bacteria</taxon>
        <taxon>Thermotogati</taxon>
        <taxon>Deinococcota</taxon>
        <taxon>Deinococci</taxon>
        <taxon>Trueperales</taxon>
        <taxon>Trueperaceae</taxon>
        <taxon>Truepera</taxon>
    </lineage>
</organism>
<dbReference type="RefSeq" id="WP_013178172.1">
    <property type="nucleotide sequence ID" value="NC_014221.1"/>
</dbReference>
<dbReference type="KEGG" id="tra:Trad_1687"/>
<reference evidence="2" key="1">
    <citation type="submission" date="2010-05" db="EMBL/GenBank/DDBJ databases">
        <title>The complete genome of Truepera radiovictris DSM 17093.</title>
        <authorList>
            <consortium name="US DOE Joint Genome Institute (JGI-PGF)"/>
            <person name="Lucas S."/>
            <person name="Copeland A."/>
            <person name="Lapidus A."/>
            <person name="Glavina del Rio T."/>
            <person name="Dalin E."/>
            <person name="Tice H."/>
            <person name="Bruce D."/>
            <person name="Goodwin L."/>
            <person name="Pitluck S."/>
            <person name="Kyrpides N."/>
            <person name="Mavromatis K."/>
            <person name="Ovchinnikova G."/>
            <person name="Munk A.C."/>
            <person name="Detter J.C."/>
            <person name="Han C."/>
            <person name="Tapia R."/>
            <person name="Land M."/>
            <person name="Hauser L."/>
            <person name="Markowitz V."/>
            <person name="Cheng J.-F."/>
            <person name="Hugenholtz P."/>
            <person name="Woyke T."/>
            <person name="Wu D."/>
            <person name="Tindall B."/>
            <person name="Pomrenke H.G."/>
            <person name="Brambilla E."/>
            <person name="Klenk H.-P."/>
            <person name="Eisen J.A."/>
        </authorList>
    </citation>
    <scope>NUCLEOTIDE SEQUENCE [LARGE SCALE GENOMIC DNA]</scope>
    <source>
        <strain evidence="2">DSM 17093 / CIP 108686 / LMG 22925 / RQ-24</strain>
    </source>
</reference>